<dbReference type="OMA" id="ELIAIKX"/>
<accession>A0A8D0GRB5</accession>
<keyword evidence="15" id="KW-0460">Magnesium</keyword>
<dbReference type="Ensembl" id="ENSSPUT00000009569.1">
    <property type="protein sequence ID" value="ENSSPUP00000008968.1"/>
    <property type="gene ID" value="ENSSPUG00000006994.1"/>
</dbReference>
<dbReference type="GO" id="GO:0035721">
    <property type="term" value="P:intraciliary retrograde transport"/>
    <property type="evidence" value="ECO:0007669"/>
    <property type="project" value="Ensembl"/>
</dbReference>
<reference evidence="24" key="1">
    <citation type="submission" date="2025-08" db="UniProtKB">
        <authorList>
            <consortium name="Ensembl"/>
        </authorList>
    </citation>
    <scope>IDENTIFICATION</scope>
</reference>
<dbReference type="PROSITE" id="PS00108">
    <property type="entry name" value="PROTEIN_KINASE_ST"/>
    <property type="match status" value="1"/>
</dbReference>
<evidence type="ECO:0000256" key="1">
    <source>
        <dbReference type="ARBA" id="ARBA00001946"/>
    </source>
</evidence>
<evidence type="ECO:0000256" key="15">
    <source>
        <dbReference type="ARBA" id="ARBA00022842"/>
    </source>
</evidence>
<evidence type="ECO:0000256" key="18">
    <source>
        <dbReference type="ARBA" id="ARBA00023273"/>
    </source>
</evidence>
<keyword evidence="7" id="KW-0963">Cytoplasm</keyword>
<evidence type="ECO:0000256" key="7">
    <source>
        <dbReference type="ARBA" id="ARBA00022490"/>
    </source>
</evidence>
<dbReference type="PROSITE" id="PS50011">
    <property type="entry name" value="PROTEIN_KINASE_DOM"/>
    <property type="match status" value="1"/>
</dbReference>
<organism evidence="24 25">
    <name type="scientific">Sphenodon punctatus</name>
    <name type="common">Tuatara</name>
    <name type="synonym">Hatteria punctata</name>
    <dbReference type="NCBI Taxonomy" id="8508"/>
    <lineage>
        <taxon>Eukaryota</taxon>
        <taxon>Metazoa</taxon>
        <taxon>Chordata</taxon>
        <taxon>Craniata</taxon>
        <taxon>Vertebrata</taxon>
        <taxon>Euteleostomi</taxon>
        <taxon>Lepidosauria</taxon>
        <taxon>Sphenodontia</taxon>
        <taxon>Sphenodontidae</taxon>
        <taxon>Sphenodon</taxon>
    </lineage>
</organism>
<dbReference type="GO" id="GO:0005634">
    <property type="term" value="C:nucleus"/>
    <property type="evidence" value="ECO:0007669"/>
    <property type="project" value="UniProtKB-SubCell"/>
</dbReference>
<keyword evidence="25" id="KW-1185">Reference proteome</keyword>
<dbReference type="InterPro" id="IPR008271">
    <property type="entry name" value="Ser/Thr_kinase_AS"/>
</dbReference>
<keyword evidence="16" id="KW-0206">Cytoskeleton</keyword>
<protein>
    <recommendedName>
        <fullName evidence="6">non-specific serine/threonine protein kinase</fullName>
        <ecNumber evidence="6">2.7.11.1</ecNumber>
    </recommendedName>
</protein>
<evidence type="ECO:0000256" key="16">
    <source>
        <dbReference type="ARBA" id="ARBA00023212"/>
    </source>
</evidence>
<dbReference type="GO" id="GO:0097546">
    <property type="term" value="C:ciliary base"/>
    <property type="evidence" value="ECO:0007669"/>
    <property type="project" value="Ensembl"/>
</dbReference>
<proteinExistence type="inferred from homology"/>
<feature type="region of interest" description="Disordered" evidence="22">
    <location>
        <begin position="317"/>
        <end position="342"/>
    </location>
</feature>
<evidence type="ECO:0000256" key="11">
    <source>
        <dbReference type="ARBA" id="ARBA00022723"/>
    </source>
</evidence>
<keyword evidence="13" id="KW-0418">Kinase</keyword>
<feature type="compositionally biased region" description="Polar residues" evidence="22">
    <location>
        <begin position="505"/>
        <end position="522"/>
    </location>
</feature>
<evidence type="ECO:0000256" key="10">
    <source>
        <dbReference type="ARBA" id="ARBA00022679"/>
    </source>
</evidence>
<dbReference type="GO" id="GO:0035556">
    <property type="term" value="P:intracellular signal transduction"/>
    <property type="evidence" value="ECO:0007669"/>
    <property type="project" value="Ensembl"/>
</dbReference>
<evidence type="ECO:0000259" key="23">
    <source>
        <dbReference type="PROSITE" id="PS50011"/>
    </source>
</evidence>
<evidence type="ECO:0000256" key="4">
    <source>
        <dbReference type="ARBA" id="ARBA00004245"/>
    </source>
</evidence>
<dbReference type="PANTHER" id="PTHR24055">
    <property type="entry name" value="MITOGEN-ACTIVATED PROTEIN KINASE"/>
    <property type="match status" value="1"/>
</dbReference>
<evidence type="ECO:0000256" key="14">
    <source>
        <dbReference type="ARBA" id="ARBA00022840"/>
    </source>
</evidence>
<dbReference type="Gene3D" id="3.30.200.20">
    <property type="entry name" value="Phosphorylase Kinase, domain 1"/>
    <property type="match status" value="1"/>
</dbReference>
<keyword evidence="18" id="KW-0966">Cell projection</keyword>
<reference evidence="24" key="2">
    <citation type="submission" date="2025-09" db="UniProtKB">
        <authorList>
            <consortium name="Ensembl"/>
        </authorList>
    </citation>
    <scope>IDENTIFICATION</scope>
</reference>
<keyword evidence="17" id="KW-0539">Nucleus</keyword>
<evidence type="ECO:0000256" key="13">
    <source>
        <dbReference type="ARBA" id="ARBA00022777"/>
    </source>
</evidence>
<gene>
    <name evidence="24" type="primary">CILK1</name>
</gene>
<feature type="region of interest" description="Disordered" evidence="22">
    <location>
        <begin position="570"/>
        <end position="627"/>
    </location>
</feature>
<dbReference type="PROSITE" id="PS00107">
    <property type="entry name" value="PROTEIN_KINASE_ATP"/>
    <property type="match status" value="1"/>
</dbReference>
<evidence type="ECO:0000256" key="22">
    <source>
        <dbReference type="SAM" id="MobiDB-lite"/>
    </source>
</evidence>
<keyword evidence="12 21" id="KW-0547">Nucleotide-binding</keyword>
<comment type="cofactor">
    <cofactor evidence="1">
        <name>Mg(2+)</name>
        <dbReference type="ChEBI" id="CHEBI:18420"/>
    </cofactor>
</comment>
<keyword evidence="9" id="KW-0597">Phosphoprotein</keyword>
<dbReference type="GO" id="GO:0060271">
    <property type="term" value="P:cilium assembly"/>
    <property type="evidence" value="ECO:0007669"/>
    <property type="project" value="Ensembl"/>
</dbReference>
<dbReference type="CDD" id="cd07830">
    <property type="entry name" value="STKc_MAK_like"/>
    <property type="match status" value="1"/>
</dbReference>
<keyword evidence="14 21" id="KW-0067">ATP-binding</keyword>
<comment type="subcellular location">
    <subcellularLocation>
        <location evidence="3">Cell projection</location>
        <location evidence="3">Cilium</location>
    </subcellularLocation>
    <subcellularLocation>
        <location evidence="4">Cytoplasm</location>
        <location evidence="4">Cytoskeleton</location>
    </subcellularLocation>
    <subcellularLocation>
        <location evidence="2">Nucleus</location>
    </subcellularLocation>
</comment>
<dbReference type="GO" id="GO:0097542">
    <property type="term" value="C:ciliary tip"/>
    <property type="evidence" value="ECO:0007669"/>
    <property type="project" value="Ensembl"/>
</dbReference>
<comment type="catalytic activity">
    <reaction evidence="19">
        <text>L-threonyl-[protein] + ATP = O-phospho-L-threonyl-[protein] + ADP + H(+)</text>
        <dbReference type="Rhea" id="RHEA:46608"/>
        <dbReference type="Rhea" id="RHEA-COMP:11060"/>
        <dbReference type="Rhea" id="RHEA-COMP:11605"/>
        <dbReference type="ChEBI" id="CHEBI:15378"/>
        <dbReference type="ChEBI" id="CHEBI:30013"/>
        <dbReference type="ChEBI" id="CHEBI:30616"/>
        <dbReference type="ChEBI" id="CHEBI:61977"/>
        <dbReference type="ChEBI" id="CHEBI:456216"/>
        <dbReference type="EC" id="2.7.11.1"/>
    </reaction>
</comment>
<dbReference type="GO" id="GO:0036064">
    <property type="term" value="C:ciliary basal body"/>
    <property type="evidence" value="ECO:0007669"/>
    <property type="project" value="Ensembl"/>
</dbReference>
<feature type="binding site" evidence="21">
    <location>
        <position position="34"/>
    </location>
    <ligand>
        <name>ATP</name>
        <dbReference type="ChEBI" id="CHEBI:30616"/>
    </ligand>
</feature>
<dbReference type="EC" id="2.7.11.1" evidence="6"/>
<dbReference type="Gene3D" id="1.10.510.10">
    <property type="entry name" value="Transferase(Phosphotransferase) domain 1"/>
    <property type="match status" value="1"/>
</dbReference>
<dbReference type="SMART" id="SM00220">
    <property type="entry name" value="S_TKc"/>
    <property type="match status" value="1"/>
</dbReference>
<dbReference type="Proteomes" id="UP000694392">
    <property type="component" value="Unplaced"/>
</dbReference>
<evidence type="ECO:0000256" key="5">
    <source>
        <dbReference type="ARBA" id="ARBA00006485"/>
    </source>
</evidence>
<evidence type="ECO:0000256" key="9">
    <source>
        <dbReference type="ARBA" id="ARBA00022553"/>
    </source>
</evidence>
<comment type="similarity">
    <text evidence="5">Belongs to the protein kinase superfamily. CMGC Ser/Thr protein kinase family. CDC2/CDKX subfamily.</text>
</comment>
<evidence type="ECO:0000256" key="8">
    <source>
        <dbReference type="ARBA" id="ARBA00022527"/>
    </source>
</evidence>
<dbReference type="Pfam" id="PF00069">
    <property type="entry name" value="Pkinase"/>
    <property type="match status" value="1"/>
</dbReference>
<evidence type="ECO:0000313" key="24">
    <source>
        <dbReference type="Ensembl" id="ENSSPUP00000008968.1"/>
    </source>
</evidence>
<evidence type="ECO:0000256" key="19">
    <source>
        <dbReference type="ARBA" id="ARBA00047899"/>
    </source>
</evidence>
<dbReference type="GeneTree" id="ENSGT00940000158807"/>
<dbReference type="SUPFAM" id="SSF56112">
    <property type="entry name" value="Protein kinase-like (PK-like)"/>
    <property type="match status" value="1"/>
</dbReference>
<feature type="region of interest" description="Disordered" evidence="22">
    <location>
        <begin position="505"/>
        <end position="531"/>
    </location>
</feature>
<dbReference type="GO" id="GO:0000287">
    <property type="term" value="F:magnesium ion binding"/>
    <property type="evidence" value="ECO:0007669"/>
    <property type="project" value="Ensembl"/>
</dbReference>
<keyword evidence="8" id="KW-0723">Serine/threonine-protein kinase</keyword>
<evidence type="ECO:0000256" key="20">
    <source>
        <dbReference type="ARBA" id="ARBA00048679"/>
    </source>
</evidence>
<comment type="catalytic activity">
    <reaction evidence="20">
        <text>L-seryl-[protein] + ATP = O-phospho-L-seryl-[protein] + ADP + H(+)</text>
        <dbReference type="Rhea" id="RHEA:17989"/>
        <dbReference type="Rhea" id="RHEA-COMP:9863"/>
        <dbReference type="Rhea" id="RHEA-COMP:11604"/>
        <dbReference type="ChEBI" id="CHEBI:15378"/>
        <dbReference type="ChEBI" id="CHEBI:29999"/>
        <dbReference type="ChEBI" id="CHEBI:30616"/>
        <dbReference type="ChEBI" id="CHEBI:83421"/>
        <dbReference type="ChEBI" id="CHEBI:456216"/>
        <dbReference type="EC" id="2.7.11.1"/>
    </reaction>
</comment>
<feature type="domain" description="Protein kinase" evidence="23">
    <location>
        <begin position="4"/>
        <end position="284"/>
    </location>
</feature>
<dbReference type="InterPro" id="IPR050117">
    <property type="entry name" value="MAPK"/>
</dbReference>
<dbReference type="GO" id="GO:0004674">
    <property type="term" value="F:protein serine/threonine kinase activity"/>
    <property type="evidence" value="ECO:0007669"/>
    <property type="project" value="UniProtKB-KW"/>
</dbReference>
<dbReference type="InterPro" id="IPR011009">
    <property type="entry name" value="Kinase-like_dom_sf"/>
</dbReference>
<dbReference type="GO" id="GO:0005524">
    <property type="term" value="F:ATP binding"/>
    <property type="evidence" value="ECO:0007669"/>
    <property type="project" value="UniProtKB-UniRule"/>
</dbReference>
<evidence type="ECO:0000256" key="6">
    <source>
        <dbReference type="ARBA" id="ARBA00012513"/>
    </source>
</evidence>
<evidence type="ECO:0000256" key="12">
    <source>
        <dbReference type="ARBA" id="ARBA00022741"/>
    </source>
</evidence>
<evidence type="ECO:0000313" key="25">
    <source>
        <dbReference type="Proteomes" id="UP000694392"/>
    </source>
</evidence>
<dbReference type="InterPro" id="IPR017441">
    <property type="entry name" value="Protein_kinase_ATP_BS"/>
</dbReference>
<evidence type="ECO:0000256" key="3">
    <source>
        <dbReference type="ARBA" id="ARBA00004138"/>
    </source>
</evidence>
<feature type="region of interest" description="Disordered" evidence="22">
    <location>
        <begin position="456"/>
        <end position="476"/>
    </location>
</feature>
<evidence type="ECO:0000256" key="2">
    <source>
        <dbReference type="ARBA" id="ARBA00004123"/>
    </source>
</evidence>
<keyword evidence="10" id="KW-0808">Transferase</keyword>
<dbReference type="FunFam" id="1.10.510.10:FF:000104">
    <property type="entry name" value="serine/threonine-protein kinase MAK isoform X1"/>
    <property type="match status" value="1"/>
</dbReference>
<evidence type="ECO:0000256" key="21">
    <source>
        <dbReference type="PROSITE-ProRule" id="PRU10141"/>
    </source>
</evidence>
<feature type="compositionally biased region" description="Low complexity" evidence="22">
    <location>
        <begin position="456"/>
        <end position="466"/>
    </location>
</feature>
<name>A0A8D0GRB5_SPHPU</name>
<dbReference type="GO" id="GO:0035720">
    <property type="term" value="P:intraciliary anterograde transport"/>
    <property type="evidence" value="ECO:0007669"/>
    <property type="project" value="Ensembl"/>
</dbReference>
<dbReference type="FunFam" id="3.30.200.20:FF:000071">
    <property type="entry name" value="serine/threonine-protein kinase MAK isoform X1"/>
    <property type="match status" value="1"/>
</dbReference>
<keyword evidence="11" id="KW-0479">Metal-binding</keyword>
<feature type="compositionally biased region" description="Polar residues" evidence="22">
    <location>
        <begin position="330"/>
        <end position="340"/>
    </location>
</feature>
<sequence>MNRYTTIKQLGDGTYGSVLLGRSIESGELIAIKKMKRKFYSWEECMNLREVKSLKKLNHANVVKLKEVIRENDNLYFVFEYMKENLYQLMKERNKLFPESTVRNIMYQILQGLAFIHKHGFFHRDLKPENLLCMGPELVKIADFGLAREIRSRPPYTDYVSTRWYRAPEVLLRSTSYSSPIDIWAVGCIMAEVYTLRPLFPGASEIDTIFKICQVLGTPKKNDWPEGYQLATTMSFRWPQCVPNNLKTLIPNAGSEAIQLMRDMLQWDPKKRPTASQALRYPYFQVGQALGTSHCIQELGKQQKEFHEKPAQVLIKPVPTAQPPPKPQAHLSSRPLQQNHSSHHLICPCKTDSSSTDHINHFREDKPPQVLLPAIHNKAPQQKIAVGTENTNGELKPKNRRRWGHITRSTKGSDDWDDLEDLDFSSALARTDLKNKKRQSNEVLCRFESILDLKSSESIGSGSAPSHASYPRQDTPTLRVSAAKQHYLKHSRYLPGISTRNSIVTNSNKDSIPSNPLASSNLPGKASGVGAASNRMNSGHTGLSGLTGAYIPSFLKKEVGSAGQRVQLAPITDPSPNYSPLKSVRPHIGRPSFNTPSKRTPGLMPRPPPVQPVHGRIDWSSKYGAHR</sequence>
<dbReference type="AlphaFoldDB" id="A0A8D0GRB5"/>
<dbReference type="InterPro" id="IPR000719">
    <property type="entry name" value="Prot_kinase_dom"/>
</dbReference>
<evidence type="ECO:0000256" key="17">
    <source>
        <dbReference type="ARBA" id="ARBA00023242"/>
    </source>
</evidence>